<dbReference type="InterPro" id="IPR016136">
    <property type="entry name" value="DNA_helicase_N/primase_C"/>
</dbReference>
<evidence type="ECO:0000256" key="9">
    <source>
        <dbReference type="ARBA" id="ARBA00023235"/>
    </source>
</evidence>
<evidence type="ECO:0000259" key="13">
    <source>
        <dbReference type="PROSITE" id="PS51199"/>
    </source>
</evidence>
<name>A0A918TLY5_9BACT</name>
<comment type="similarity">
    <text evidence="1 12">Belongs to the helicase family. DnaB subfamily.</text>
</comment>
<organism evidence="14 15">
    <name type="scientific">Roseibacillus persicicus</name>
    <dbReference type="NCBI Taxonomy" id="454148"/>
    <lineage>
        <taxon>Bacteria</taxon>
        <taxon>Pseudomonadati</taxon>
        <taxon>Verrucomicrobiota</taxon>
        <taxon>Verrucomicrobiia</taxon>
        <taxon>Verrucomicrobiales</taxon>
        <taxon>Verrucomicrobiaceae</taxon>
        <taxon>Roseibacillus</taxon>
    </lineage>
</organism>
<evidence type="ECO:0000313" key="14">
    <source>
        <dbReference type="EMBL" id="GHC51720.1"/>
    </source>
</evidence>
<keyword evidence="7 12" id="KW-0067">ATP-binding</keyword>
<dbReference type="GO" id="GO:0006269">
    <property type="term" value="P:DNA replication, synthesis of primer"/>
    <property type="evidence" value="ECO:0007669"/>
    <property type="project" value="UniProtKB-UniRule"/>
</dbReference>
<dbReference type="SMART" id="SM00382">
    <property type="entry name" value="AAA"/>
    <property type="match status" value="1"/>
</dbReference>
<proteinExistence type="inferred from homology"/>
<dbReference type="Gene3D" id="1.10.860.10">
    <property type="entry name" value="DNAb Helicase, Chain A"/>
    <property type="match status" value="1"/>
</dbReference>
<dbReference type="InterPro" id="IPR036185">
    <property type="entry name" value="DNA_heli_DnaB-like_N_sf"/>
</dbReference>
<dbReference type="GO" id="GO:0016787">
    <property type="term" value="F:hydrolase activity"/>
    <property type="evidence" value="ECO:0007669"/>
    <property type="project" value="UniProtKB-KW"/>
</dbReference>
<dbReference type="InterPro" id="IPR007693">
    <property type="entry name" value="DNA_helicase_DnaB-like_N"/>
</dbReference>
<keyword evidence="4 12" id="KW-0547">Nucleotide-binding</keyword>
<dbReference type="InterPro" id="IPR007694">
    <property type="entry name" value="DNA_helicase_DnaB-like_C"/>
</dbReference>
<evidence type="ECO:0000256" key="4">
    <source>
        <dbReference type="ARBA" id="ARBA00022741"/>
    </source>
</evidence>
<keyword evidence="2 12" id="KW-0639">Primosome</keyword>
<keyword evidence="8 12" id="KW-0238">DNA-binding</keyword>
<dbReference type="CDD" id="cd00984">
    <property type="entry name" value="DnaB_C"/>
    <property type="match status" value="1"/>
</dbReference>
<dbReference type="EC" id="5.6.2.3" evidence="11 12"/>
<dbReference type="SUPFAM" id="SSF52540">
    <property type="entry name" value="P-loop containing nucleoside triphosphate hydrolases"/>
    <property type="match status" value="1"/>
</dbReference>
<dbReference type="RefSeq" id="WP_189569551.1">
    <property type="nucleotide sequence ID" value="NZ_BMXI01000006.1"/>
</dbReference>
<evidence type="ECO:0000256" key="1">
    <source>
        <dbReference type="ARBA" id="ARBA00008428"/>
    </source>
</evidence>
<dbReference type="SUPFAM" id="SSF48024">
    <property type="entry name" value="N-terminal domain of DnaB helicase"/>
    <property type="match status" value="1"/>
</dbReference>
<dbReference type="PANTHER" id="PTHR30153:SF2">
    <property type="entry name" value="REPLICATIVE DNA HELICASE"/>
    <property type="match status" value="1"/>
</dbReference>
<protein>
    <recommendedName>
        <fullName evidence="11 12">Replicative DNA helicase</fullName>
        <ecNumber evidence="11 12">5.6.2.3</ecNumber>
    </recommendedName>
</protein>
<feature type="domain" description="SF4 helicase" evidence="13">
    <location>
        <begin position="203"/>
        <end position="479"/>
    </location>
</feature>
<keyword evidence="9" id="KW-0413">Isomerase</keyword>
<keyword evidence="3 12" id="KW-0235">DNA replication</keyword>
<dbReference type="AlphaFoldDB" id="A0A918TLY5"/>
<evidence type="ECO:0000313" key="15">
    <source>
        <dbReference type="Proteomes" id="UP000644507"/>
    </source>
</evidence>
<dbReference type="GO" id="GO:0005829">
    <property type="term" value="C:cytosol"/>
    <property type="evidence" value="ECO:0007669"/>
    <property type="project" value="TreeGrafter"/>
</dbReference>
<evidence type="ECO:0000256" key="5">
    <source>
        <dbReference type="ARBA" id="ARBA00022801"/>
    </source>
</evidence>
<keyword evidence="6 12" id="KW-0347">Helicase</keyword>
<dbReference type="GO" id="GO:1990077">
    <property type="term" value="C:primosome complex"/>
    <property type="evidence" value="ECO:0007669"/>
    <property type="project" value="UniProtKB-UniRule"/>
</dbReference>
<dbReference type="PROSITE" id="PS51199">
    <property type="entry name" value="SF4_HELICASE"/>
    <property type="match status" value="1"/>
</dbReference>
<reference evidence="14" key="2">
    <citation type="submission" date="2020-09" db="EMBL/GenBank/DDBJ databases">
        <authorList>
            <person name="Sun Q."/>
            <person name="Kim S."/>
        </authorList>
    </citation>
    <scope>NUCLEOTIDE SEQUENCE</scope>
    <source>
        <strain evidence="14">KCTC 12988</strain>
    </source>
</reference>
<evidence type="ECO:0000256" key="2">
    <source>
        <dbReference type="ARBA" id="ARBA00022515"/>
    </source>
</evidence>
<dbReference type="Pfam" id="PF00772">
    <property type="entry name" value="DnaB"/>
    <property type="match status" value="1"/>
</dbReference>
<dbReference type="EMBL" id="BMXI01000006">
    <property type="protein sequence ID" value="GHC51720.1"/>
    <property type="molecule type" value="Genomic_DNA"/>
</dbReference>
<dbReference type="PANTHER" id="PTHR30153">
    <property type="entry name" value="REPLICATIVE DNA HELICASE DNAB"/>
    <property type="match status" value="1"/>
</dbReference>
<dbReference type="InterPro" id="IPR003593">
    <property type="entry name" value="AAA+_ATPase"/>
</dbReference>
<gene>
    <name evidence="14" type="primary">dnaC</name>
    <name evidence="14" type="ORF">GCM10007100_17480</name>
</gene>
<dbReference type="NCBIfam" id="TIGR00665">
    <property type="entry name" value="DnaB"/>
    <property type="match status" value="1"/>
</dbReference>
<dbReference type="InterPro" id="IPR007692">
    <property type="entry name" value="DNA_helicase_DnaB"/>
</dbReference>
<dbReference type="Gene3D" id="3.40.50.300">
    <property type="entry name" value="P-loop containing nucleotide triphosphate hydrolases"/>
    <property type="match status" value="1"/>
</dbReference>
<accession>A0A918TLY5</accession>
<evidence type="ECO:0000256" key="10">
    <source>
        <dbReference type="ARBA" id="ARBA00048954"/>
    </source>
</evidence>
<keyword evidence="5 12" id="KW-0378">Hydrolase</keyword>
<keyword evidence="15" id="KW-1185">Reference proteome</keyword>
<dbReference type="Proteomes" id="UP000644507">
    <property type="component" value="Unassembled WGS sequence"/>
</dbReference>
<evidence type="ECO:0000256" key="8">
    <source>
        <dbReference type="ARBA" id="ARBA00023125"/>
    </source>
</evidence>
<comment type="catalytic activity">
    <reaction evidence="10 12">
        <text>ATP + H2O = ADP + phosphate + H(+)</text>
        <dbReference type="Rhea" id="RHEA:13065"/>
        <dbReference type="ChEBI" id="CHEBI:15377"/>
        <dbReference type="ChEBI" id="CHEBI:15378"/>
        <dbReference type="ChEBI" id="CHEBI:30616"/>
        <dbReference type="ChEBI" id="CHEBI:43474"/>
        <dbReference type="ChEBI" id="CHEBI:456216"/>
        <dbReference type="EC" id="5.6.2.3"/>
    </reaction>
</comment>
<evidence type="ECO:0000256" key="12">
    <source>
        <dbReference type="RuleBase" id="RU362085"/>
    </source>
</evidence>
<comment type="function">
    <text evidence="12">The main replicative DNA helicase, it participates in initiation and elongation during chromosome replication. Travels ahead of the DNA replisome, separating dsDNA into templates for DNA synthesis. A processive ATP-dependent 5'-3' DNA helicase it has DNA-dependent ATPase activity.</text>
</comment>
<dbReference type="GO" id="GO:0043139">
    <property type="term" value="F:5'-3' DNA helicase activity"/>
    <property type="evidence" value="ECO:0007669"/>
    <property type="project" value="UniProtKB-EC"/>
</dbReference>
<dbReference type="InterPro" id="IPR027417">
    <property type="entry name" value="P-loop_NTPase"/>
</dbReference>
<sequence>MDKNKSDKKGKKGAMPRLQVVPEDGLKDARAIPNALEAERAVLSSMIQDPIDRIGQAVELGLRPQYLYLPSHQLLYELLLERFDAGQPIDVVILHQTLMDRGQLDSVGGPSALVDLSNAASSAAHFEYYLGVIRDKYVLRAIIENANEAIEEAYGNPPEVAGFLDTVETNIFGIKEDLEVKGELTMKELIGNVLDVFEDLASGKKGLEGIPMGYPMLDEMANGLKPGEMMIIAARPSMGKTSFMMNIVEHIAIDQSKPSLVFSCEMSSQQIVQRLLFSRARFALSQMKPGFKITKEELKRIQKASQELAEAPLFIDDTPSLPIGDLRAKARRLKREKDIQLIAVDYLQLMRSNSKQAGDSREREIAEISSGLKAIAKELGIPVIVLAQLNRGPEQRGGTPRMSDLRESGSIEQDADMIGLLFRKEYYNDPTKEDAEEEREANAGLAQLILAKNRNGPTGDVPLTFTKELMRFEPREFLPDEEQG</sequence>
<evidence type="ECO:0000256" key="11">
    <source>
        <dbReference type="NCBIfam" id="TIGR00665"/>
    </source>
</evidence>
<evidence type="ECO:0000256" key="3">
    <source>
        <dbReference type="ARBA" id="ARBA00022705"/>
    </source>
</evidence>
<evidence type="ECO:0000256" key="6">
    <source>
        <dbReference type="ARBA" id="ARBA00022806"/>
    </source>
</evidence>
<dbReference type="GO" id="GO:0003677">
    <property type="term" value="F:DNA binding"/>
    <property type="evidence" value="ECO:0007669"/>
    <property type="project" value="UniProtKB-UniRule"/>
</dbReference>
<dbReference type="Pfam" id="PF03796">
    <property type="entry name" value="DnaB_C"/>
    <property type="match status" value="1"/>
</dbReference>
<dbReference type="GO" id="GO:0005524">
    <property type="term" value="F:ATP binding"/>
    <property type="evidence" value="ECO:0007669"/>
    <property type="project" value="UniProtKB-UniRule"/>
</dbReference>
<evidence type="ECO:0000256" key="7">
    <source>
        <dbReference type="ARBA" id="ARBA00022840"/>
    </source>
</evidence>
<comment type="caution">
    <text evidence="14">The sequence shown here is derived from an EMBL/GenBank/DDBJ whole genome shotgun (WGS) entry which is preliminary data.</text>
</comment>
<reference evidence="14" key="1">
    <citation type="journal article" date="2014" name="Int. J. Syst. Evol. Microbiol.">
        <title>Complete genome sequence of Corynebacterium casei LMG S-19264T (=DSM 44701T), isolated from a smear-ripened cheese.</title>
        <authorList>
            <consortium name="US DOE Joint Genome Institute (JGI-PGF)"/>
            <person name="Walter F."/>
            <person name="Albersmeier A."/>
            <person name="Kalinowski J."/>
            <person name="Ruckert C."/>
        </authorList>
    </citation>
    <scope>NUCLEOTIDE SEQUENCE</scope>
    <source>
        <strain evidence="14">KCTC 12988</strain>
    </source>
</reference>